<sequence length="363" mass="39617">MSDPKKYTVGWICAVLTEYVAGQAFLDEKHAPPDGLPGSENDYTLGRIGKHNVVMSVLPMGSYGTTSAATVAKDMLRDFPNLRIGLMVGIGGGVPSKKHDIRLGDIVVSIPGSGQGGVFQYDFGKAIQGQGFQNTSFLNEPPAFLRAAVQGLAALYEEEGHDIEGAISKVLQTKGPKMRSKYKRPDASTDRLYKSAFVHQDDDASCSSACGDDPTTLIQRPVRTEEDDNPAIHYGLIASGNELMKDALIRDELAQRKDVLCFEMEAAGLMNSFPCLVIRGICDYSDSHKNKVWQGYAAMAAAAYAKDLLYRVPVQKVEAETRIAQTVQVEQQHIHFGNNNKGVQIGVNEGDINGLTFYQSRHR</sequence>
<reference evidence="1" key="1">
    <citation type="submission" date="2022-11" db="EMBL/GenBank/DDBJ databases">
        <authorList>
            <person name="Petersen C."/>
        </authorList>
    </citation>
    <scope>NUCLEOTIDE SEQUENCE</scope>
    <source>
        <strain evidence="1">IBT 19713</strain>
    </source>
</reference>
<dbReference type="Gene3D" id="3.40.50.1580">
    <property type="entry name" value="Nucleoside phosphorylase domain"/>
    <property type="match status" value="1"/>
</dbReference>
<proteinExistence type="predicted"/>
<accession>A0A9W9N8A8</accession>
<evidence type="ECO:0008006" key="3">
    <source>
        <dbReference type="Google" id="ProtNLM"/>
    </source>
</evidence>
<reference evidence="1" key="2">
    <citation type="journal article" date="2023" name="IMA Fungus">
        <title>Comparative genomic study of the Penicillium genus elucidates a diverse pangenome and 15 lateral gene transfer events.</title>
        <authorList>
            <person name="Petersen C."/>
            <person name="Sorensen T."/>
            <person name="Nielsen M.R."/>
            <person name="Sondergaard T.E."/>
            <person name="Sorensen J.L."/>
            <person name="Fitzpatrick D.A."/>
            <person name="Frisvad J.C."/>
            <person name="Nielsen K.L."/>
        </authorList>
    </citation>
    <scope>NUCLEOTIDE SEQUENCE</scope>
    <source>
        <strain evidence="1">IBT 19713</strain>
    </source>
</reference>
<gene>
    <name evidence="1" type="ORF">N7468_010792</name>
</gene>
<dbReference type="GO" id="GO:0009116">
    <property type="term" value="P:nucleoside metabolic process"/>
    <property type="evidence" value="ECO:0007669"/>
    <property type="project" value="InterPro"/>
</dbReference>
<dbReference type="GeneID" id="83207391"/>
<comment type="caution">
    <text evidence="1">The sequence shown here is derived from an EMBL/GenBank/DDBJ whole genome shotgun (WGS) entry which is preliminary data.</text>
</comment>
<evidence type="ECO:0000313" key="2">
    <source>
        <dbReference type="Proteomes" id="UP001150941"/>
    </source>
</evidence>
<dbReference type="InterPro" id="IPR053137">
    <property type="entry name" value="NLR-like"/>
</dbReference>
<name>A0A9W9N8A8_9EURO</name>
<dbReference type="PANTHER" id="PTHR46082:SF11">
    <property type="entry name" value="AAA+ ATPASE DOMAIN-CONTAINING PROTEIN-RELATED"/>
    <property type="match status" value="1"/>
</dbReference>
<dbReference type="Proteomes" id="UP001150941">
    <property type="component" value="Unassembled WGS sequence"/>
</dbReference>
<dbReference type="AlphaFoldDB" id="A0A9W9N8A8"/>
<dbReference type="OrthoDB" id="1577640at2759"/>
<dbReference type="PANTHER" id="PTHR46082">
    <property type="entry name" value="ATP/GTP-BINDING PROTEIN-RELATED"/>
    <property type="match status" value="1"/>
</dbReference>
<keyword evidence="2" id="KW-1185">Reference proteome</keyword>
<dbReference type="EMBL" id="JAPQKS010000009">
    <property type="protein sequence ID" value="KAJ5215113.1"/>
    <property type="molecule type" value="Genomic_DNA"/>
</dbReference>
<dbReference type="GO" id="GO:0003824">
    <property type="term" value="F:catalytic activity"/>
    <property type="evidence" value="ECO:0007669"/>
    <property type="project" value="InterPro"/>
</dbReference>
<dbReference type="InterPro" id="IPR035994">
    <property type="entry name" value="Nucleoside_phosphorylase_sf"/>
</dbReference>
<organism evidence="1 2">
    <name type="scientific">Penicillium chermesinum</name>
    <dbReference type="NCBI Taxonomy" id="63820"/>
    <lineage>
        <taxon>Eukaryota</taxon>
        <taxon>Fungi</taxon>
        <taxon>Dikarya</taxon>
        <taxon>Ascomycota</taxon>
        <taxon>Pezizomycotina</taxon>
        <taxon>Eurotiomycetes</taxon>
        <taxon>Eurotiomycetidae</taxon>
        <taxon>Eurotiales</taxon>
        <taxon>Aspergillaceae</taxon>
        <taxon>Penicillium</taxon>
    </lineage>
</organism>
<dbReference type="RefSeq" id="XP_058325610.1">
    <property type="nucleotide sequence ID" value="XM_058480087.1"/>
</dbReference>
<evidence type="ECO:0000313" key="1">
    <source>
        <dbReference type="EMBL" id="KAJ5215113.1"/>
    </source>
</evidence>
<protein>
    <recommendedName>
        <fullName evidence="3">Nucleoside phosphorylase domain-containing protein</fullName>
    </recommendedName>
</protein>
<dbReference type="SUPFAM" id="SSF53167">
    <property type="entry name" value="Purine and uridine phosphorylases"/>
    <property type="match status" value="1"/>
</dbReference>